<proteinExistence type="predicted"/>
<organism evidence="7 8">
    <name type="scientific">Cytospora paraplurivora</name>
    <dbReference type="NCBI Taxonomy" id="2898453"/>
    <lineage>
        <taxon>Eukaryota</taxon>
        <taxon>Fungi</taxon>
        <taxon>Dikarya</taxon>
        <taxon>Ascomycota</taxon>
        <taxon>Pezizomycotina</taxon>
        <taxon>Sordariomycetes</taxon>
        <taxon>Sordariomycetidae</taxon>
        <taxon>Diaporthales</taxon>
        <taxon>Cytosporaceae</taxon>
        <taxon>Cytospora</taxon>
    </lineage>
</organism>
<dbReference type="PANTHER" id="PTHR43047">
    <property type="entry name" value="TWO-COMPONENT HISTIDINE PROTEIN KINASE"/>
    <property type="match status" value="1"/>
</dbReference>
<evidence type="ECO:0000259" key="6">
    <source>
        <dbReference type="PROSITE" id="PS50109"/>
    </source>
</evidence>
<evidence type="ECO:0000313" key="7">
    <source>
        <dbReference type="EMBL" id="KAK7749476.1"/>
    </source>
</evidence>
<dbReference type="AlphaFoldDB" id="A0AAN9ULW4"/>
<keyword evidence="3" id="KW-0808">Transferase</keyword>
<protein>
    <recommendedName>
        <fullName evidence="2">histidine kinase</fullName>
        <ecNumber evidence="2">2.7.13.3</ecNumber>
    </recommendedName>
</protein>
<dbReference type="EC" id="2.7.13.3" evidence="2"/>
<dbReference type="InterPro" id="IPR005467">
    <property type="entry name" value="His_kinase_dom"/>
</dbReference>
<dbReference type="EMBL" id="JAJSPL020000001">
    <property type="protein sequence ID" value="KAK7749476.1"/>
    <property type="molecule type" value="Genomic_DNA"/>
</dbReference>
<dbReference type="PRINTS" id="PR00344">
    <property type="entry name" value="BCTRLSENSOR"/>
</dbReference>
<sequence>MGMMAKESDAQLDVLVEEVTESYNFQMMSIARVSRKKRQIDDEAIGRLDTEAAFEAFAHDAIKSGMSQKSKREGVLVYLDIDPTVSWQYRAQPGAIRRVVMNLLGNSLKFTTNGYIWISMRQVDIPTRKGQQQSKVILMVSDSGKGIGDEYLQNDLFSPFKQEDPLAPGTGLGLSLVRQISSTMGGSVTVTSQLGRGTTARVTLPLTRPIQPVHDDCGHQELLEKLRGLSLCLSGFNRFHHRVIEETPEHPSKVSEAAVMETLCRDWLGLRIIPRDAVETDRPDIFLYNEAAFTDLDGRAISERLDIPAVVICRDALTAHTFAKSAEKSWVTEFISQPVGPRRLARSLALAVLKWKQGPHASASSGSQGHTPPIATADLRGATKELGQVGYSRDDTRSPKSSKDDLTAMPDGNVKPIDSPDSPKLPDPRADLDKSRDTSQKTESPPRPTSSGEGKKRMPVGPGQRKYLLVDDNGVNLRVSFIKEMSLVCNSLLTVLDSMFVHEQTGL</sequence>
<evidence type="ECO:0000256" key="1">
    <source>
        <dbReference type="ARBA" id="ARBA00000085"/>
    </source>
</evidence>
<evidence type="ECO:0000313" key="8">
    <source>
        <dbReference type="Proteomes" id="UP001320245"/>
    </source>
</evidence>
<evidence type="ECO:0000256" key="4">
    <source>
        <dbReference type="ARBA" id="ARBA00022777"/>
    </source>
</evidence>
<dbReference type="InterPro" id="IPR003594">
    <property type="entry name" value="HATPase_dom"/>
</dbReference>
<evidence type="ECO:0000256" key="3">
    <source>
        <dbReference type="ARBA" id="ARBA00022679"/>
    </source>
</evidence>
<dbReference type="Pfam" id="PF02518">
    <property type="entry name" value="HATPase_c"/>
    <property type="match status" value="1"/>
</dbReference>
<dbReference type="SMART" id="SM00387">
    <property type="entry name" value="HATPase_c"/>
    <property type="match status" value="1"/>
</dbReference>
<dbReference type="GO" id="GO:0009927">
    <property type="term" value="F:histidine phosphotransfer kinase activity"/>
    <property type="evidence" value="ECO:0007669"/>
    <property type="project" value="TreeGrafter"/>
</dbReference>
<accession>A0AAN9ULW4</accession>
<dbReference type="GO" id="GO:0000155">
    <property type="term" value="F:phosphorelay sensor kinase activity"/>
    <property type="evidence" value="ECO:0007669"/>
    <property type="project" value="TreeGrafter"/>
</dbReference>
<name>A0AAN9ULW4_9PEZI</name>
<evidence type="ECO:0000256" key="5">
    <source>
        <dbReference type="SAM" id="MobiDB-lite"/>
    </source>
</evidence>
<keyword evidence="4" id="KW-0418">Kinase</keyword>
<feature type="region of interest" description="Disordered" evidence="5">
    <location>
        <begin position="387"/>
        <end position="465"/>
    </location>
</feature>
<reference evidence="7 8" key="1">
    <citation type="journal article" date="2023" name="PLoS ONE">
        <title>Cytospora paraplurivora sp. nov. isolated from orchards with fruit tree decline syndrome in Ontario, Canada.</title>
        <authorList>
            <person name="Ilyukhin E."/>
            <person name="Nguyen H.D.T."/>
            <person name="Castle A.J."/>
            <person name="Ellouze W."/>
        </authorList>
    </citation>
    <scope>NUCLEOTIDE SEQUENCE [LARGE SCALE GENOMIC DNA]</scope>
    <source>
        <strain evidence="7 8">FDS-564</strain>
    </source>
</reference>
<dbReference type="Proteomes" id="UP001320245">
    <property type="component" value="Unassembled WGS sequence"/>
</dbReference>
<dbReference type="InterPro" id="IPR004358">
    <property type="entry name" value="Sig_transdc_His_kin-like_C"/>
</dbReference>
<comment type="catalytic activity">
    <reaction evidence="1">
        <text>ATP + protein L-histidine = ADP + protein N-phospho-L-histidine.</text>
        <dbReference type="EC" id="2.7.13.3"/>
    </reaction>
</comment>
<gene>
    <name evidence="7" type="ORF">SLS53_000050</name>
</gene>
<dbReference type="InterPro" id="IPR036890">
    <property type="entry name" value="HATPase_C_sf"/>
</dbReference>
<feature type="domain" description="Histidine kinase" evidence="6">
    <location>
        <begin position="96"/>
        <end position="208"/>
    </location>
</feature>
<keyword evidence="8" id="KW-1185">Reference proteome</keyword>
<dbReference type="PROSITE" id="PS50109">
    <property type="entry name" value="HIS_KIN"/>
    <property type="match status" value="1"/>
</dbReference>
<comment type="caution">
    <text evidence="7">The sequence shown here is derived from an EMBL/GenBank/DDBJ whole genome shotgun (WGS) entry which is preliminary data.</text>
</comment>
<dbReference type="Gene3D" id="3.30.565.10">
    <property type="entry name" value="Histidine kinase-like ATPase, C-terminal domain"/>
    <property type="match status" value="1"/>
</dbReference>
<dbReference type="SUPFAM" id="SSF55874">
    <property type="entry name" value="ATPase domain of HSP90 chaperone/DNA topoisomerase II/histidine kinase"/>
    <property type="match status" value="1"/>
</dbReference>
<evidence type="ECO:0000256" key="2">
    <source>
        <dbReference type="ARBA" id="ARBA00012438"/>
    </source>
</evidence>
<dbReference type="GO" id="GO:0005886">
    <property type="term" value="C:plasma membrane"/>
    <property type="evidence" value="ECO:0007669"/>
    <property type="project" value="TreeGrafter"/>
</dbReference>
<dbReference type="PANTHER" id="PTHR43047:SF72">
    <property type="entry name" value="OSMOSENSING HISTIDINE PROTEIN KINASE SLN1"/>
    <property type="match status" value="1"/>
</dbReference>
<feature type="compositionally biased region" description="Basic and acidic residues" evidence="5">
    <location>
        <begin position="392"/>
        <end position="406"/>
    </location>
</feature>
<feature type="compositionally biased region" description="Basic and acidic residues" evidence="5">
    <location>
        <begin position="424"/>
        <end position="440"/>
    </location>
</feature>